<evidence type="ECO:0000256" key="8">
    <source>
        <dbReference type="HAMAP-Rule" id="MF_00054"/>
    </source>
</evidence>
<dbReference type="GO" id="GO:0097216">
    <property type="term" value="F:guanosine tetraphosphate binding"/>
    <property type="evidence" value="ECO:0007669"/>
    <property type="project" value="UniProtKB-ARBA"/>
</dbReference>
<feature type="binding site" evidence="8">
    <location>
        <begin position="17"/>
        <end position="24"/>
    </location>
    <ligand>
        <name>GTP</name>
        <dbReference type="ChEBI" id="CHEBI:37565"/>
    </ligand>
</feature>
<feature type="domain" description="Tr-type G" evidence="9">
    <location>
        <begin position="8"/>
        <end position="290"/>
    </location>
</feature>
<dbReference type="Gene3D" id="2.40.30.10">
    <property type="entry name" value="Translation factors"/>
    <property type="match status" value="1"/>
</dbReference>
<dbReference type="PANTHER" id="PTHR43261">
    <property type="entry name" value="TRANSLATION ELONGATION FACTOR G-RELATED"/>
    <property type="match status" value="1"/>
</dbReference>
<dbReference type="Gene3D" id="3.30.230.10">
    <property type="match status" value="1"/>
</dbReference>
<dbReference type="SUPFAM" id="SSF54211">
    <property type="entry name" value="Ribosomal protein S5 domain 2-like"/>
    <property type="match status" value="1"/>
</dbReference>
<dbReference type="eggNOG" id="COG0480">
    <property type="taxonomic scope" value="Bacteria"/>
</dbReference>
<comment type="function">
    <text evidence="7 8">Catalyzes the GTP-dependent ribosomal translocation step during translation elongation. During this step, the ribosome changes from the pre-translocational (PRE) to the post-translocational (POST) state as the newly formed A-site-bound peptidyl-tRNA and P-site-bound deacylated tRNA move to the P and E sites, respectively. Catalyzes the coordinated movement of the two tRNA molecules, the mRNA and conformational changes in the ribosome.</text>
</comment>
<keyword evidence="5 8" id="KW-0648">Protein biosynthesis</keyword>
<dbReference type="AlphaFoldDB" id="S5TVN9"/>
<evidence type="ECO:0000256" key="6">
    <source>
        <dbReference type="ARBA" id="ARBA00023134"/>
    </source>
</evidence>
<dbReference type="Pfam" id="PF00009">
    <property type="entry name" value="GTP_EFTU"/>
    <property type="match status" value="1"/>
</dbReference>
<dbReference type="SUPFAM" id="SSF50447">
    <property type="entry name" value="Translation proteins"/>
    <property type="match status" value="1"/>
</dbReference>
<dbReference type="SMART" id="SM00889">
    <property type="entry name" value="EFG_IV"/>
    <property type="match status" value="1"/>
</dbReference>
<dbReference type="InterPro" id="IPR009022">
    <property type="entry name" value="EFG_III"/>
</dbReference>
<keyword evidence="3 8" id="KW-0547">Nucleotide-binding</keyword>
<evidence type="ECO:0000256" key="4">
    <source>
        <dbReference type="ARBA" id="ARBA00022768"/>
    </source>
</evidence>
<dbReference type="CDD" id="cd01434">
    <property type="entry name" value="EFG_mtEFG1_IV"/>
    <property type="match status" value="1"/>
</dbReference>
<evidence type="ECO:0000259" key="9">
    <source>
        <dbReference type="PROSITE" id="PS51722"/>
    </source>
</evidence>
<dbReference type="PATRIC" id="fig|1198232.3.peg.744"/>
<evidence type="ECO:0000313" key="10">
    <source>
        <dbReference type="EMBL" id="AGS39078.1"/>
    </source>
</evidence>
<dbReference type="KEGG" id="cza:CYCME_0742"/>
<dbReference type="FunFam" id="3.30.70.240:FF:000001">
    <property type="entry name" value="Elongation factor G"/>
    <property type="match status" value="1"/>
</dbReference>
<reference evidence="11" key="2">
    <citation type="journal article" date="2016" name="Environ. Microbiol. Rep.">
        <title>Analysis of defence systems and a conjugative IncP-1 plasmid in the marine polyaromatic hydrocarbons-degrading bacterium Cycloclasticus sp. 78-ME.</title>
        <authorList>
            <person name="Yakimov M.M."/>
            <person name="Crisafi F."/>
            <person name="Messina E."/>
            <person name="Smedile F."/>
            <person name="Lopatina A."/>
            <person name="Denaro R."/>
            <person name="Pieper D.H."/>
            <person name="Golyshin P.N."/>
            <person name="Giuliano L."/>
        </authorList>
    </citation>
    <scope>NUCLEOTIDE SEQUENCE [LARGE SCALE GENOMIC DNA]</scope>
    <source>
        <strain evidence="11">78-ME</strain>
    </source>
</reference>
<name>S5TVN9_9GAMM</name>
<dbReference type="InterPro" id="IPR009000">
    <property type="entry name" value="Transl_B-barrel_sf"/>
</dbReference>
<evidence type="ECO:0000256" key="3">
    <source>
        <dbReference type="ARBA" id="ARBA00022741"/>
    </source>
</evidence>
<reference evidence="10 11" key="1">
    <citation type="submission" date="2013-05" db="EMBL/GenBank/DDBJ databases">
        <title>Between feast and famine: a lifestyle of most important marine PAH-degrading bacterium Cycloclasticus sp. 7ME.</title>
        <authorList>
            <person name="Yakimov M.M."/>
            <person name="Messina E."/>
            <person name="Genovese M."/>
            <person name="Denaro R."/>
            <person name="Crisafi F."/>
            <person name="Russo D."/>
            <person name="Cappello S."/>
            <person name="Santisi S."/>
            <person name="Smedile F."/>
            <person name="Golyshina O.V."/>
            <person name="Tran H."/>
            <person name="Pieper D.H."/>
            <person name="Golyshin P.N."/>
            <person name="Giuliano L."/>
        </authorList>
    </citation>
    <scope>NUCLEOTIDE SEQUENCE [LARGE SCALE GENOMIC DNA]</scope>
    <source>
        <strain evidence="10 11">78-ME</strain>
    </source>
</reference>
<dbReference type="InterPro" id="IPR047872">
    <property type="entry name" value="EFG_IV"/>
</dbReference>
<dbReference type="GO" id="GO:0003746">
    <property type="term" value="F:translation elongation factor activity"/>
    <property type="evidence" value="ECO:0007669"/>
    <property type="project" value="UniProtKB-UniRule"/>
</dbReference>
<dbReference type="InterPro" id="IPR035649">
    <property type="entry name" value="EFG_V"/>
</dbReference>
<dbReference type="SMART" id="SM00838">
    <property type="entry name" value="EFG_C"/>
    <property type="match status" value="1"/>
</dbReference>
<keyword evidence="4 8" id="KW-0251">Elongation factor</keyword>
<dbReference type="PROSITE" id="PS51722">
    <property type="entry name" value="G_TR_2"/>
    <property type="match status" value="1"/>
</dbReference>
<dbReference type="Pfam" id="PF14492">
    <property type="entry name" value="EFG_III"/>
    <property type="match status" value="1"/>
</dbReference>
<dbReference type="CDD" id="cd04088">
    <property type="entry name" value="EFG_mtEFG_II"/>
    <property type="match status" value="1"/>
</dbReference>
<dbReference type="HOGENOM" id="CLU_002794_4_1_6"/>
<protein>
    <recommendedName>
        <fullName evidence="2 8">Elongation factor G</fullName>
        <shortName evidence="8">EF-G</shortName>
    </recommendedName>
</protein>
<feature type="binding site" evidence="8">
    <location>
        <begin position="88"/>
        <end position="92"/>
    </location>
    <ligand>
        <name>GTP</name>
        <dbReference type="ChEBI" id="CHEBI:37565"/>
    </ligand>
</feature>
<dbReference type="InterPro" id="IPR014721">
    <property type="entry name" value="Ribsml_uS5_D2-typ_fold_subgr"/>
</dbReference>
<dbReference type="FunFam" id="3.30.70.870:FF:000001">
    <property type="entry name" value="Elongation factor G"/>
    <property type="match status" value="1"/>
</dbReference>
<dbReference type="Pfam" id="PF03144">
    <property type="entry name" value="GTP_EFTU_D2"/>
    <property type="match status" value="1"/>
</dbReference>
<feature type="binding site" evidence="8">
    <location>
        <begin position="142"/>
        <end position="145"/>
    </location>
    <ligand>
        <name>GTP</name>
        <dbReference type="ChEBI" id="CHEBI:37565"/>
    </ligand>
</feature>
<dbReference type="SUPFAM" id="SSF52540">
    <property type="entry name" value="P-loop containing nucleoside triphosphate hydrolases"/>
    <property type="match status" value="1"/>
</dbReference>
<keyword evidence="6 8" id="KW-0342">GTP-binding</keyword>
<dbReference type="EMBL" id="CP005996">
    <property type="protein sequence ID" value="AGS39078.1"/>
    <property type="molecule type" value="Genomic_DNA"/>
</dbReference>
<dbReference type="InterPro" id="IPR005225">
    <property type="entry name" value="Small_GTP-bd"/>
</dbReference>
<dbReference type="NCBIfam" id="NF009381">
    <property type="entry name" value="PRK12740.1-5"/>
    <property type="match status" value="1"/>
</dbReference>
<dbReference type="FunFam" id="3.40.50.300:FF:000029">
    <property type="entry name" value="Elongation factor G"/>
    <property type="match status" value="1"/>
</dbReference>
<dbReference type="RefSeq" id="WP_020932176.1">
    <property type="nucleotide sequence ID" value="NC_021917.1"/>
</dbReference>
<dbReference type="NCBIfam" id="TIGR00484">
    <property type="entry name" value="EF-G"/>
    <property type="match status" value="1"/>
</dbReference>
<comment type="subcellular location">
    <subcellularLocation>
        <location evidence="8">Cytoplasm</location>
    </subcellularLocation>
</comment>
<dbReference type="InterPro" id="IPR035647">
    <property type="entry name" value="EFG_III/V"/>
</dbReference>
<dbReference type="InterPro" id="IPR004540">
    <property type="entry name" value="Transl_elong_EFG/EF2"/>
</dbReference>
<dbReference type="GO" id="GO:0005737">
    <property type="term" value="C:cytoplasm"/>
    <property type="evidence" value="ECO:0007669"/>
    <property type="project" value="UniProtKB-SubCell"/>
</dbReference>
<evidence type="ECO:0000256" key="7">
    <source>
        <dbReference type="ARBA" id="ARBA00024731"/>
    </source>
</evidence>
<sequence length="698" mass="77081">MPRSTPIERYRNIGIMAHIDAGKTTTTERVLFYTGVSHKMGEVHDGSATMDWMEQEQERGITITSAATTCFWSGMDKQYDTHRINIIDTPGHVDFTIEVERSLRVLDGACAVFCAVGGVEPQSETVWRQADKYRVPRIAFVNKMDRAGANFMRVVDQLKVRLGCNAVPLQYAIGAEDAFKGVVDLISMQAIYWNESDKGVSHVTGEIPEEIKDECEALREQLVEAAAEGNDELMELYLNSGELSKEEIKLGLRLRTLNNELVLVLCGSAFKNKGVQAMLDAVVEFLPSPIDVPAISSVVSEGEEPEIRSADDDSPFSALAFKILTDSFVGTLTFFRVYSGVLKAGDTVYNPLKNKKERIGRLVQMHSNDRQEVKEVYAGDIAAAIGLKDVTTGDTLCSINAPITLERMEFPDPVISIAVEPKTIQDQDKMAVALGKLAQEDPSFKVHTDEESGQTIISGMGELHLEIIVDRMLREFNVVANVGTPQVAYRETIRQVVKQEGKFVRQSGGKGQYGHVWLKIEPLEDQEFEFVNAIVGGSVPSEYIGAVEAGVKEQMKNGVLAGYPMINIRVTLYDGSYHDVDSNEMAFKIAGSLGFKDGAAKADPKVLEPMMKVEVVTPEEYMGHVVGDLNKRRGVIHGMDDCPAGKMVDADVPLAEMFGYATDLRSATQGRATYSMMFDSYAEVPKALEEKIKSRIFY</sequence>
<evidence type="ECO:0000256" key="2">
    <source>
        <dbReference type="ARBA" id="ARBA00017872"/>
    </source>
</evidence>
<keyword evidence="11" id="KW-1185">Reference proteome</keyword>
<dbReference type="Pfam" id="PF00679">
    <property type="entry name" value="EFG_C"/>
    <property type="match status" value="1"/>
</dbReference>
<dbReference type="CDD" id="cd03713">
    <property type="entry name" value="EFG_mtEFG_C"/>
    <property type="match status" value="1"/>
</dbReference>
<organism evidence="10 11">
    <name type="scientific">Cycloclasticus zancles 78-ME</name>
    <dbReference type="NCBI Taxonomy" id="1198232"/>
    <lineage>
        <taxon>Bacteria</taxon>
        <taxon>Pseudomonadati</taxon>
        <taxon>Pseudomonadota</taxon>
        <taxon>Gammaproteobacteria</taxon>
        <taxon>Thiotrichales</taxon>
        <taxon>Piscirickettsiaceae</taxon>
        <taxon>Cycloclasticus</taxon>
    </lineage>
</organism>
<dbReference type="Gene3D" id="3.40.50.300">
    <property type="entry name" value="P-loop containing nucleotide triphosphate hydrolases"/>
    <property type="match status" value="1"/>
</dbReference>
<dbReference type="InterPro" id="IPR000640">
    <property type="entry name" value="EFG_V-like"/>
</dbReference>
<dbReference type="SUPFAM" id="SSF54980">
    <property type="entry name" value="EF-G C-terminal domain-like"/>
    <property type="match status" value="2"/>
</dbReference>
<dbReference type="GO" id="GO:0032790">
    <property type="term" value="P:ribosome disassembly"/>
    <property type="evidence" value="ECO:0007669"/>
    <property type="project" value="TreeGrafter"/>
</dbReference>
<proteinExistence type="inferred from homology"/>
<dbReference type="PRINTS" id="PR00315">
    <property type="entry name" value="ELONGATNFCT"/>
</dbReference>
<dbReference type="FunFam" id="2.40.30.10:FF:000006">
    <property type="entry name" value="Elongation factor G"/>
    <property type="match status" value="1"/>
</dbReference>
<keyword evidence="8" id="KW-0963">Cytoplasm</keyword>
<dbReference type="InterPro" id="IPR020568">
    <property type="entry name" value="Ribosomal_Su5_D2-typ_SF"/>
</dbReference>
<dbReference type="CDD" id="cd16262">
    <property type="entry name" value="EFG_III"/>
    <property type="match status" value="1"/>
</dbReference>
<dbReference type="GO" id="GO:0003924">
    <property type="term" value="F:GTPase activity"/>
    <property type="evidence" value="ECO:0007669"/>
    <property type="project" value="InterPro"/>
</dbReference>
<accession>S5TVN9</accession>
<dbReference type="CDD" id="cd01886">
    <property type="entry name" value="EF-G"/>
    <property type="match status" value="1"/>
</dbReference>
<dbReference type="FunFam" id="3.30.230.10:FF:000003">
    <property type="entry name" value="Elongation factor G"/>
    <property type="match status" value="1"/>
</dbReference>
<dbReference type="HAMAP" id="MF_00054_B">
    <property type="entry name" value="EF_G_EF_2_B"/>
    <property type="match status" value="1"/>
</dbReference>
<dbReference type="Gene3D" id="3.30.70.240">
    <property type="match status" value="1"/>
</dbReference>
<dbReference type="InterPro" id="IPR005517">
    <property type="entry name" value="Transl_elong_EFG/EF2_IV"/>
</dbReference>
<dbReference type="InterPro" id="IPR041095">
    <property type="entry name" value="EFG_II"/>
</dbReference>
<dbReference type="InterPro" id="IPR027417">
    <property type="entry name" value="P-loop_NTPase"/>
</dbReference>
<dbReference type="InterPro" id="IPR000795">
    <property type="entry name" value="T_Tr_GTP-bd_dom"/>
</dbReference>
<dbReference type="PANTHER" id="PTHR43261:SF1">
    <property type="entry name" value="RIBOSOME-RELEASING FACTOR 2, MITOCHONDRIAL"/>
    <property type="match status" value="1"/>
</dbReference>
<dbReference type="PROSITE" id="PS00301">
    <property type="entry name" value="G_TR_1"/>
    <property type="match status" value="1"/>
</dbReference>
<dbReference type="Pfam" id="PF03764">
    <property type="entry name" value="EFG_IV"/>
    <property type="match status" value="1"/>
</dbReference>
<dbReference type="InterPro" id="IPR031157">
    <property type="entry name" value="G_TR_CS"/>
</dbReference>
<dbReference type="Gene3D" id="3.30.70.870">
    <property type="entry name" value="Elongation Factor G (Translational Gtpase), domain 3"/>
    <property type="match status" value="1"/>
</dbReference>
<comment type="similarity">
    <text evidence="1 8">Belongs to the TRAFAC class translation factor GTPase superfamily. Classic translation factor GTPase family. EF-G/EF-2 subfamily.</text>
</comment>
<dbReference type="GO" id="GO:0005525">
    <property type="term" value="F:GTP binding"/>
    <property type="evidence" value="ECO:0007669"/>
    <property type="project" value="UniProtKB-UniRule"/>
</dbReference>
<dbReference type="Proteomes" id="UP000015380">
    <property type="component" value="Chromosome"/>
</dbReference>
<dbReference type="NCBIfam" id="TIGR00231">
    <property type="entry name" value="small_GTP"/>
    <property type="match status" value="1"/>
</dbReference>
<evidence type="ECO:0000256" key="5">
    <source>
        <dbReference type="ARBA" id="ARBA00022917"/>
    </source>
</evidence>
<gene>
    <name evidence="8" type="primary">fusA</name>
    <name evidence="10" type="ORF">CYCME_0742</name>
</gene>
<dbReference type="InterPro" id="IPR004161">
    <property type="entry name" value="EFTu-like_2"/>
</dbReference>
<evidence type="ECO:0000313" key="11">
    <source>
        <dbReference type="Proteomes" id="UP000015380"/>
    </source>
</evidence>
<evidence type="ECO:0000256" key="1">
    <source>
        <dbReference type="ARBA" id="ARBA00005870"/>
    </source>
</evidence>